<protein>
    <submittedName>
        <fullName evidence="1">HD domain-containing protein</fullName>
    </submittedName>
</protein>
<dbReference type="EMBL" id="CP104275">
    <property type="protein sequence ID" value="UWX96887.1"/>
    <property type="molecule type" value="Genomic_DNA"/>
</dbReference>
<accession>A0ABY5YPY8</accession>
<dbReference type="Pfam" id="PF13328">
    <property type="entry name" value="HD_4"/>
    <property type="match status" value="1"/>
</dbReference>
<organism evidence="1 2">
    <name type="scientific">Arthrobacter zhaoxinii</name>
    <dbReference type="NCBI Taxonomy" id="2964616"/>
    <lineage>
        <taxon>Bacteria</taxon>
        <taxon>Bacillati</taxon>
        <taxon>Actinomycetota</taxon>
        <taxon>Actinomycetes</taxon>
        <taxon>Micrococcales</taxon>
        <taxon>Micrococcaceae</taxon>
        <taxon>Arthrobacter</taxon>
    </lineage>
</organism>
<gene>
    <name evidence="1" type="ORF">N2K95_14820</name>
</gene>
<dbReference type="InterPro" id="IPR052194">
    <property type="entry name" value="MESH1"/>
</dbReference>
<reference evidence="1" key="1">
    <citation type="submission" date="2022-09" db="EMBL/GenBank/DDBJ databases">
        <title>Novel species in genus Arthrobacter.</title>
        <authorList>
            <person name="Liu Y."/>
        </authorList>
    </citation>
    <scope>NUCLEOTIDE SEQUENCE</scope>
    <source>
        <strain evidence="1">Zg-Y815</strain>
    </source>
</reference>
<dbReference type="Gene3D" id="1.10.3210.10">
    <property type="entry name" value="Hypothetical protein af1432"/>
    <property type="match status" value="1"/>
</dbReference>
<dbReference type="RefSeq" id="WP_260652161.1">
    <property type="nucleotide sequence ID" value="NZ_CP104275.1"/>
</dbReference>
<keyword evidence="2" id="KW-1185">Reference proteome</keyword>
<dbReference type="PANTHER" id="PTHR46246:SF1">
    <property type="entry name" value="GUANOSINE-3',5'-BIS(DIPHOSPHATE) 3'-PYROPHOSPHOHYDROLASE MESH1"/>
    <property type="match status" value="1"/>
</dbReference>
<dbReference type="PANTHER" id="PTHR46246">
    <property type="entry name" value="GUANOSINE-3',5'-BIS(DIPHOSPHATE) 3'-PYROPHOSPHOHYDROLASE MESH1"/>
    <property type="match status" value="1"/>
</dbReference>
<evidence type="ECO:0000313" key="2">
    <source>
        <dbReference type="Proteomes" id="UP001059859"/>
    </source>
</evidence>
<sequence>MENLIAHAERVARAAHEGQTDKAGAPYISHPGRVARTAAETAPDSLREEAGAVGWLHDVVEDTGTTLETLRAQGFPETVIEGVDAMTKRQGEPPERYFERVRANEIARIVKAADLDDNTNPERVGKLDEETRTRLAAKYQRSRELLAGSHPE</sequence>
<dbReference type="Proteomes" id="UP001059859">
    <property type="component" value="Chromosome"/>
</dbReference>
<name>A0ABY5YPY8_9MICC</name>
<evidence type="ECO:0000313" key="1">
    <source>
        <dbReference type="EMBL" id="UWX96887.1"/>
    </source>
</evidence>
<proteinExistence type="predicted"/>
<dbReference type="SUPFAM" id="SSF109604">
    <property type="entry name" value="HD-domain/PDEase-like"/>
    <property type="match status" value="1"/>
</dbReference>